<keyword evidence="1" id="KW-1133">Transmembrane helix</keyword>
<gene>
    <name evidence="2" type="ORF">O0Q50_30640</name>
</gene>
<protein>
    <submittedName>
        <fullName evidence="2">Uncharacterized protein</fullName>
    </submittedName>
</protein>
<sequence>MDIQNILITIATSGVVSSLATLGIQTFLKQGITHHFNKELALFNAEITLQAEKRKLDFDRKIHDFSIYSTKRHEIYPELYKKVYRIYFDLNGIETSTSFQEGLFSSPDLLVDYLKSQNFSLKESTITKINRIYEKTNGNLEGEGLLILQLLIKHELMMPMPLRVADLLDFHMENLLYISDKVAGMILIITKRFELLTSAVVEINVKEELEVLHVLMEDFRNILREEIAVGDYTK</sequence>
<organism evidence="2 3">
    <name type="scientific">Priestia aryabhattai</name>
    <name type="common">Bacillus aryabhattai</name>
    <dbReference type="NCBI Taxonomy" id="412384"/>
    <lineage>
        <taxon>Bacteria</taxon>
        <taxon>Bacillati</taxon>
        <taxon>Bacillota</taxon>
        <taxon>Bacilli</taxon>
        <taxon>Bacillales</taxon>
        <taxon>Bacillaceae</taxon>
        <taxon>Priestia</taxon>
    </lineage>
</organism>
<dbReference type="AlphaFoldDB" id="A0AAX6NI48"/>
<reference evidence="2" key="2">
    <citation type="submission" date="2022-12" db="EMBL/GenBank/DDBJ databases">
        <authorList>
            <person name="Dechsakulwatana C."/>
            <person name="Rungsihiranrut A."/>
            <person name="Muangchinda C."/>
            <person name="Ningthoujam R."/>
            <person name="Klankeo P."/>
            <person name="Pinyakong O."/>
        </authorList>
    </citation>
    <scope>NUCLEOTIDE SEQUENCE</scope>
    <source>
        <strain evidence="2">TL01-2</strain>
    </source>
</reference>
<evidence type="ECO:0000256" key="1">
    <source>
        <dbReference type="SAM" id="Phobius"/>
    </source>
</evidence>
<reference evidence="2" key="1">
    <citation type="journal article" date="2022" name="J Environ Chem Eng">
        <title>Biodegradation of petroleum oil using a constructed nonpathogenic and heavy metal-tolerant bacterial consortium isolated from marine sponges.</title>
        <authorList>
            <person name="Dechsakulwatana C."/>
            <person name="Rungsihiranrut A."/>
            <person name="Muangchinda C."/>
            <person name="Ningthoujam R."/>
            <person name="Klankeo P."/>
            <person name="Pinyakong O."/>
        </authorList>
    </citation>
    <scope>NUCLEOTIDE SEQUENCE</scope>
    <source>
        <strain evidence="2">TL01-2</strain>
    </source>
</reference>
<keyword evidence="1" id="KW-0472">Membrane</keyword>
<dbReference type="EMBL" id="JAPTGD010000008">
    <property type="protein sequence ID" value="MDU9695563.1"/>
    <property type="molecule type" value="Genomic_DNA"/>
</dbReference>
<proteinExistence type="predicted"/>
<feature type="transmembrane region" description="Helical" evidence="1">
    <location>
        <begin position="6"/>
        <end position="28"/>
    </location>
</feature>
<evidence type="ECO:0000313" key="3">
    <source>
        <dbReference type="Proteomes" id="UP001269400"/>
    </source>
</evidence>
<accession>A0AAX6NI48</accession>
<name>A0AAX6NI48_PRIAR</name>
<keyword evidence="1" id="KW-0812">Transmembrane</keyword>
<comment type="caution">
    <text evidence="2">The sequence shown here is derived from an EMBL/GenBank/DDBJ whole genome shotgun (WGS) entry which is preliminary data.</text>
</comment>
<evidence type="ECO:0000313" key="2">
    <source>
        <dbReference type="EMBL" id="MDU9695563.1"/>
    </source>
</evidence>
<dbReference type="Proteomes" id="UP001269400">
    <property type="component" value="Unassembled WGS sequence"/>
</dbReference>
<dbReference type="RefSeq" id="WP_316911702.1">
    <property type="nucleotide sequence ID" value="NZ_JAPTGD010000008.1"/>
</dbReference>